<dbReference type="SUPFAM" id="SSF53756">
    <property type="entry name" value="UDP-Glycosyltransferase/glycogen phosphorylase"/>
    <property type="match status" value="1"/>
</dbReference>
<keyword evidence="3" id="KW-1185">Reference proteome</keyword>
<dbReference type="RefSeq" id="WP_089872242.1">
    <property type="nucleotide sequence ID" value="NZ_FOTC01000008.1"/>
</dbReference>
<dbReference type="PANTHER" id="PTHR12526:SF572">
    <property type="entry name" value="BLL5144 PROTEIN"/>
    <property type="match status" value="1"/>
</dbReference>
<dbReference type="InterPro" id="IPR028098">
    <property type="entry name" value="Glyco_trans_4-like_N"/>
</dbReference>
<evidence type="ECO:0000259" key="1">
    <source>
        <dbReference type="Pfam" id="PF13439"/>
    </source>
</evidence>
<dbReference type="Proteomes" id="UP000199607">
    <property type="component" value="Unassembled WGS sequence"/>
</dbReference>
<evidence type="ECO:0000313" key="3">
    <source>
        <dbReference type="Proteomes" id="UP000199607"/>
    </source>
</evidence>
<gene>
    <name evidence="2" type="ORF">SAMN04487950_4261</name>
</gene>
<evidence type="ECO:0000313" key="2">
    <source>
        <dbReference type="EMBL" id="SFL57022.1"/>
    </source>
</evidence>
<dbReference type="AlphaFoldDB" id="A0A1I4IRN6"/>
<dbReference type="CDD" id="cd03801">
    <property type="entry name" value="GT4_PimA-like"/>
    <property type="match status" value="1"/>
</dbReference>
<organism evidence="2 3">
    <name type="scientific">Halogranum rubrum</name>
    <dbReference type="NCBI Taxonomy" id="553466"/>
    <lineage>
        <taxon>Archaea</taxon>
        <taxon>Methanobacteriati</taxon>
        <taxon>Methanobacteriota</taxon>
        <taxon>Stenosarchaea group</taxon>
        <taxon>Halobacteria</taxon>
        <taxon>Halobacteriales</taxon>
        <taxon>Haloferacaceae</taxon>
    </lineage>
</organism>
<dbReference type="STRING" id="553466.SAMN04487950_4261"/>
<feature type="domain" description="Glycosyltransferase subfamily 4-like N-terminal" evidence="1">
    <location>
        <begin position="12"/>
        <end position="185"/>
    </location>
</feature>
<accession>A0A1I4IRN6</accession>
<name>A0A1I4IRN6_9EURY</name>
<sequence>MHVLYLVGQSTGGLPHYTAELANAMTNYADVTVMKPAETTGDDLFDDDVQLIDAFDPIGVSMPQLYSFDVNPLDFVKGFLSYNNVKQIKQLDPDIVHDTTDLFPQVKLFAKLHRIDKFCPFIVTRHEVSKSRFSISRPPVFVEELMDLAIPDLDLARVVVHTKKQKRAMLSRGVTADHIDIIPHGAYTVFGSKDDVDTAPEKNTLLFFGNIVTPKGLDTLVKAIPLVKRDVPDVKLLIAGEGRIPNRVQSIVEAHEENFEVHNYFVPNQQVRELFARTEVVALPYRSQGGTKGHSGALATAFSFGKPVVASTAGEFTSLVADSGCGLVVPPEDPTQLAAAITQILRDDDGKREMAANSSRMADELSWGNIAQQYLAVYERALRKKATPQMETTTWTR</sequence>
<dbReference type="Pfam" id="PF13439">
    <property type="entry name" value="Glyco_transf_4"/>
    <property type="match status" value="1"/>
</dbReference>
<keyword evidence="2" id="KW-0808">Transferase</keyword>
<protein>
    <submittedName>
        <fullName evidence="2">Glycosyltransferase involved in cell wall bisynthesis</fullName>
    </submittedName>
</protein>
<proteinExistence type="predicted"/>
<reference evidence="3" key="1">
    <citation type="submission" date="2016-10" db="EMBL/GenBank/DDBJ databases">
        <authorList>
            <person name="Varghese N."/>
            <person name="Submissions S."/>
        </authorList>
    </citation>
    <scope>NUCLEOTIDE SEQUENCE [LARGE SCALE GENOMIC DNA]</scope>
    <source>
        <strain evidence="3">CGMCC 1.7738</strain>
    </source>
</reference>
<dbReference type="EMBL" id="FOTC01000008">
    <property type="protein sequence ID" value="SFL57022.1"/>
    <property type="molecule type" value="Genomic_DNA"/>
</dbReference>
<dbReference type="GO" id="GO:0016740">
    <property type="term" value="F:transferase activity"/>
    <property type="evidence" value="ECO:0007669"/>
    <property type="project" value="UniProtKB-KW"/>
</dbReference>
<dbReference type="PANTHER" id="PTHR12526">
    <property type="entry name" value="GLYCOSYLTRANSFERASE"/>
    <property type="match status" value="1"/>
</dbReference>
<dbReference type="Pfam" id="PF13692">
    <property type="entry name" value="Glyco_trans_1_4"/>
    <property type="match status" value="1"/>
</dbReference>
<dbReference type="Gene3D" id="3.40.50.2000">
    <property type="entry name" value="Glycogen Phosphorylase B"/>
    <property type="match status" value="2"/>
</dbReference>